<dbReference type="RefSeq" id="WP_092685631.1">
    <property type="nucleotide sequence ID" value="NZ_FNMZ01000017.1"/>
</dbReference>
<accession>A0A1H3G605</accession>
<evidence type="ECO:0000313" key="3">
    <source>
        <dbReference type="Proteomes" id="UP000199118"/>
    </source>
</evidence>
<protein>
    <submittedName>
        <fullName evidence="2">Uncharacterized protein</fullName>
    </submittedName>
</protein>
<name>A0A1H3G605_9RHOB</name>
<dbReference type="AlphaFoldDB" id="A0A1H3G605"/>
<proteinExistence type="predicted"/>
<organism evidence="2 3">
    <name type="scientific">Albimonas donghaensis</name>
    <dbReference type="NCBI Taxonomy" id="356660"/>
    <lineage>
        <taxon>Bacteria</taxon>
        <taxon>Pseudomonadati</taxon>
        <taxon>Pseudomonadota</taxon>
        <taxon>Alphaproteobacteria</taxon>
        <taxon>Rhodobacterales</taxon>
        <taxon>Paracoccaceae</taxon>
        <taxon>Albimonas</taxon>
    </lineage>
</organism>
<gene>
    <name evidence="2" type="ORF">SAMN05444336_1176</name>
</gene>
<reference evidence="2 3" key="1">
    <citation type="submission" date="2016-10" db="EMBL/GenBank/DDBJ databases">
        <authorList>
            <person name="de Groot N.N."/>
        </authorList>
    </citation>
    <scope>NUCLEOTIDE SEQUENCE [LARGE SCALE GENOMIC DNA]</scope>
    <source>
        <strain evidence="2 3">DSM 17890</strain>
    </source>
</reference>
<feature type="region of interest" description="Disordered" evidence="1">
    <location>
        <begin position="32"/>
        <end position="57"/>
    </location>
</feature>
<evidence type="ECO:0000256" key="1">
    <source>
        <dbReference type="SAM" id="MobiDB-lite"/>
    </source>
</evidence>
<evidence type="ECO:0000313" key="2">
    <source>
        <dbReference type="EMBL" id="SDX97894.1"/>
    </source>
</evidence>
<dbReference type="EMBL" id="FNMZ01000017">
    <property type="protein sequence ID" value="SDX97894.1"/>
    <property type="molecule type" value="Genomic_DNA"/>
</dbReference>
<keyword evidence="3" id="KW-1185">Reference proteome</keyword>
<dbReference type="OrthoDB" id="9845376at2"/>
<dbReference type="Proteomes" id="UP000199118">
    <property type="component" value="Unassembled WGS sequence"/>
</dbReference>
<sequence>MPASARLSLPLIALAALVGLSALSPVLSPALAQGRDGPVSGPAIVNESDGLSDDVLPGPPPAGRFEDGGGAIREVRMDPTNPDRYIGVWSGLLAPIDMRYFEVDGPPVGDAVLTIMDVNGNLASGIIRWNAPGVDPKPQRWLGAFTLSGHIMVLNAHAILYQQDQRRYIEADMMLPNGKYYRLRLSRVE</sequence>